<keyword evidence="4" id="KW-0732">Signal</keyword>
<keyword evidence="1" id="KW-0175">Coiled coil</keyword>
<protein>
    <submittedName>
        <fullName evidence="6">Membrane protein</fullName>
    </submittedName>
</protein>
<dbReference type="EMBL" id="BSDI01000004">
    <property type="protein sequence ID" value="GLH95825.1"/>
    <property type="molecule type" value="Genomic_DNA"/>
</dbReference>
<keyword evidence="3" id="KW-0472">Membrane</keyword>
<evidence type="ECO:0000256" key="3">
    <source>
        <dbReference type="SAM" id="Phobius"/>
    </source>
</evidence>
<feature type="chain" id="PRO_5046573698" evidence="4">
    <location>
        <begin position="28"/>
        <end position="639"/>
    </location>
</feature>
<gene>
    <name evidence="6" type="ORF">Pa4123_10970</name>
</gene>
<dbReference type="Proteomes" id="UP001144280">
    <property type="component" value="Unassembled WGS sequence"/>
</dbReference>
<evidence type="ECO:0000313" key="7">
    <source>
        <dbReference type="Proteomes" id="UP001144280"/>
    </source>
</evidence>
<evidence type="ECO:0000259" key="5">
    <source>
        <dbReference type="Pfam" id="PF04536"/>
    </source>
</evidence>
<dbReference type="Pfam" id="PF04536">
    <property type="entry name" value="TPM_phosphatase"/>
    <property type="match status" value="1"/>
</dbReference>
<evidence type="ECO:0000256" key="2">
    <source>
        <dbReference type="SAM" id="MobiDB-lite"/>
    </source>
</evidence>
<feature type="compositionally biased region" description="Basic residues" evidence="2">
    <location>
        <begin position="630"/>
        <end position="639"/>
    </location>
</feature>
<keyword evidence="3" id="KW-1133">Transmembrane helix</keyword>
<dbReference type="Gene3D" id="3.10.310.50">
    <property type="match status" value="1"/>
</dbReference>
<name>A0ABQ5QNI0_9ACTN</name>
<evidence type="ECO:0000256" key="1">
    <source>
        <dbReference type="SAM" id="Coils"/>
    </source>
</evidence>
<evidence type="ECO:0000256" key="4">
    <source>
        <dbReference type="SAM" id="SignalP"/>
    </source>
</evidence>
<dbReference type="RefSeq" id="WP_281892893.1">
    <property type="nucleotide sequence ID" value="NZ_BSDI01000004.1"/>
</dbReference>
<feature type="region of interest" description="Disordered" evidence="2">
    <location>
        <begin position="618"/>
        <end position="639"/>
    </location>
</feature>
<feature type="domain" description="TPM" evidence="5">
    <location>
        <begin position="37"/>
        <end position="152"/>
    </location>
</feature>
<feature type="compositionally biased region" description="Gly residues" evidence="2">
    <location>
        <begin position="618"/>
        <end position="629"/>
    </location>
</feature>
<proteinExistence type="predicted"/>
<keyword evidence="3" id="KW-0812">Transmembrane</keyword>
<feature type="coiled-coil region" evidence="1">
    <location>
        <begin position="373"/>
        <end position="422"/>
    </location>
</feature>
<reference evidence="6" key="1">
    <citation type="submission" date="2022-12" db="EMBL/GenBank/DDBJ databases">
        <title>New Phytohabitans aurantiacus sp. RD004123 nov., an actinomycete isolated from soil.</title>
        <authorList>
            <person name="Triningsih D.W."/>
            <person name="Harunari E."/>
            <person name="Igarashi Y."/>
        </authorList>
    </citation>
    <scope>NUCLEOTIDE SEQUENCE</scope>
    <source>
        <strain evidence="6">RD004123</strain>
    </source>
</reference>
<comment type="caution">
    <text evidence="6">The sequence shown here is derived from an EMBL/GenBank/DDBJ whole genome shotgun (WGS) entry which is preliminary data.</text>
</comment>
<evidence type="ECO:0000313" key="6">
    <source>
        <dbReference type="EMBL" id="GLH95825.1"/>
    </source>
</evidence>
<feature type="transmembrane region" description="Helical" evidence="3">
    <location>
        <begin position="180"/>
        <end position="203"/>
    </location>
</feature>
<accession>A0ABQ5QNI0</accession>
<feature type="signal peptide" evidence="4">
    <location>
        <begin position="1"/>
        <end position="27"/>
    </location>
</feature>
<keyword evidence="7" id="KW-1185">Reference proteome</keyword>
<organism evidence="6 7">
    <name type="scientific">Phytohabitans aurantiacus</name>
    <dbReference type="NCBI Taxonomy" id="3016789"/>
    <lineage>
        <taxon>Bacteria</taxon>
        <taxon>Bacillati</taxon>
        <taxon>Actinomycetota</taxon>
        <taxon>Actinomycetes</taxon>
        <taxon>Micromonosporales</taxon>
        <taxon>Micromonosporaceae</taxon>
    </lineage>
</organism>
<dbReference type="InterPro" id="IPR007621">
    <property type="entry name" value="TPM_dom"/>
</dbReference>
<sequence length="639" mass="66291">MPLISRWVPVLLASLIGAALVAAPARADSPMRLDGQVTDEVGALDGREPEVTAALDRLRDANGLQLFVVYVRSFDGTPAQEWADETATRSDLGQRDAVLAVATRDRSYAYAFDAGYPLTDAQLDSVAAVAIEPALRENDWAGAAIGAADGYRAVLAGQPVRAPAITPGDPDPNGGGSGSFALGAVICLVIPAVLIGLVVWLVIRARRRRPQATPTGPPPVSTAELTTRANALLVELDNDLRASEQELSLATGRYGAEATASFTAALESARQDVAEAFRLRLTLDETPEPDEPARRAALEEIIRRCEAADQRLDAESEAFDELRGLESRIEPERLELSERCAAAEAKLPTTGTTIEALRGRYTGPVVAGVLGNADQARERLEFAETTLAGVQLADPPRAALALRAAEEAVAQAETLIDTVSRTQSDLDSARAGIDALIAEVESELAAVPPDAGAAVAAAQQALASTRAALAQPTMDPLSAVQALEQADAALDRALAEQRDAAERAARARGMLDHALPAARAEVSAAGSFIATRRGAVASQARASLGEAQRLLARAEALATTDPVAAVADAQRAQQLAAEAGRSAQSDVHSWSSGSTSDLLTGILLGGIMSGGGHRSGGGFRGGGFGGSGSRARRTGGGRF</sequence>